<protein>
    <recommendedName>
        <fullName evidence="2">Electron transfer flavoprotein subunit beta</fullName>
    </recommendedName>
</protein>
<reference evidence="6" key="1">
    <citation type="journal article" date="2020" name="mSystems">
        <title>Genome- and Community-Level Interaction Insights into Carbon Utilization and Element Cycling Functions of Hydrothermarchaeota in Hydrothermal Sediment.</title>
        <authorList>
            <person name="Zhou Z."/>
            <person name="Liu Y."/>
            <person name="Xu W."/>
            <person name="Pan J."/>
            <person name="Luo Z.H."/>
            <person name="Li M."/>
        </authorList>
    </citation>
    <scope>NUCLEOTIDE SEQUENCE [LARGE SCALE GENOMIC DNA]</scope>
    <source>
        <strain evidence="6">HyVt-19</strain>
    </source>
</reference>
<dbReference type="Pfam" id="PF01012">
    <property type="entry name" value="ETF"/>
    <property type="match status" value="1"/>
</dbReference>
<keyword evidence="4" id="KW-0249">Electron transport</keyword>
<dbReference type="PIRSF" id="PIRSF000090">
    <property type="entry name" value="Beta-ETF"/>
    <property type="match status" value="1"/>
</dbReference>
<gene>
    <name evidence="6" type="ORF">ENG14_04435</name>
</gene>
<dbReference type="PANTHER" id="PTHR21294:SF8">
    <property type="entry name" value="ELECTRON TRANSFER FLAVOPROTEIN SUBUNIT BETA"/>
    <property type="match status" value="1"/>
</dbReference>
<evidence type="ECO:0000256" key="1">
    <source>
        <dbReference type="ARBA" id="ARBA00007557"/>
    </source>
</evidence>
<sequence length="267" mass="28596">MNIAVLIKQVPDTETVIKIADDKKSIKTDDIKWIMNPYDEYAVEAALRLKEKTGGKVTIVSTGPQRVVESIRTALAMGADEGVLVDDPALEGSDVFGVAKALSAVVKELNPDVILCGHRAVDYDEGQRGAAVAEILGLPHIPFAVAIDVDDGATKVTVDRPVEGGKMTLEASLPVLITLGGAHAIWNPRYASLPGIMKAKIKPLATKTLADLGIEPSEVGPDARKIRLISMEMPPEREPGKIINGDLDTEGKAKELARVLKEEIKIL</sequence>
<dbReference type="InterPro" id="IPR014730">
    <property type="entry name" value="ETF_a/b_N"/>
</dbReference>
<feature type="domain" description="Electron transfer flavoprotein alpha/beta-subunit N-terminal" evidence="5">
    <location>
        <begin position="23"/>
        <end position="216"/>
    </location>
</feature>
<accession>A0A7C0WV35</accession>
<dbReference type="Gene3D" id="3.40.50.620">
    <property type="entry name" value="HUPs"/>
    <property type="match status" value="1"/>
</dbReference>
<evidence type="ECO:0000256" key="2">
    <source>
        <dbReference type="ARBA" id="ARBA00016797"/>
    </source>
</evidence>
<dbReference type="AlphaFoldDB" id="A0A7C0WV35"/>
<name>A0A7C0WV35_9BACT</name>
<evidence type="ECO:0000259" key="5">
    <source>
        <dbReference type="SMART" id="SM00893"/>
    </source>
</evidence>
<evidence type="ECO:0000256" key="3">
    <source>
        <dbReference type="ARBA" id="ARBA00022448"/>
    </source>
</evidence>
<dbReference type="GO" id="GO:0009055">
    <property type="term" value="F:electron transfer activity"/>
    <property type="evidence" value="ECO:0007669"/>
    <property type="project" value="InterPro"/>
</dbReference>
<evidence type="ECO:0000256" key="4">
    <source>
        <dbReference type="ARBA" id="ARBA00022982"/>
    </source>
</evidence>
<organism evidence="6">
    <name type="scientific">Thermodesulforhabdus norvegica</name>
    <dbReference type="NCBI Taxonomy" id="39841"/>
    <lineage>
        <taxon>Bacteria</taxon>
        <taxon>Pseudomonadati</taxon>
        <taxon>Thermodesulfobacteriota</taxon>
        <taxon>Syntrophobacteria</taxon>
        <taxon>Syntrophobacterales</taxon>
        <taxon>Thermodesulforhabdaceae</taxon>
        <taxon>Thermodesulforhabdus</taxon>
    </lineage>
</organism>
<dbReference type="EMBL" id="DQZW01000209">
    <property type="protein sequence ID" value="HDL90130.1"/>
    <property type="molecule type" value="Genomic_DNA"/>
</dbReference>
<dbReference type="CDD" id="cd01714">
    <property type="entry name" value="ETF_beta"/>
    <property type="match status" value="1"/>
</dbReference>
<dbReference type="Proteomes" id="UP000886355">
    <property type="component" value="Unassembled WGS sequence"/>
</dbReference>
<comment type="similarity">
    <text evidence="1">Belongs to the ETF beta-subunit/FixA family.</text>
</comment>
<dbReference type="SMART" id="SM00893">
    <property type="entry name" value="ETF"/>
    <property type="match status" value="1"/>
</dbReference>
<keyword evidence="3" id="KW-0813">Transport</keyword>
<dbReference type="InterPro" id="IPR033948">
    <property type="entry name" value="ETF_beta_N"/>
</dbReference>
<dbReference type="SUPFAM" id="SSF52402">
    <property type="entry name" value="Adenine nucleotide alpha hydrolases-like"/>
    <property type="match status" value="1"/>
</dbReference>
<evidence type="ECO:0000313" key="6">
    <source>
        <dbReference type="EMBL" id="HDL90130.1"/>
    </source>
</evidence>
<dbReference type="PANTHER" id="PTHR21294">
    <property type="entry name" value="ELECTRON TRANSFER FLAVOPROTEIN BETA-SUBUNIT"/>
    <property type="match status" value="1"/>
</dbReference>
<dbReference type="InterPro" id="IPR014729">
    <property type="entry name" value="Rossmann-like_a/b/a_fold"/>
</dbReference>
<proteinExistence type="inferred from homology"/>
<dbReference type="InterPro" id="IPR012255">
    <property type="entry name" value="ETF_b"/>
</dbReference>
<comment type="caution">
    <text evidence="6">The sequence shown here is derived from an EMBL/GenBank/DDBJ whole genome shotgun (WGS) entry which is preliminary data.</text>
</comment>